<feature type="region of interest" description="Disordered" evidence="6">
    <location>
        <begin position="391"/>
        <end position="426"/>
    </location>
</feature>
<evidence type="ECO:0000256" key="2">
    <source>
        <dbReference type="ARBA" id="ARBA00022737"/>
    </source>
</evidence>
<keyword evidence="4 5" id="KW-0440">LIM domain</keyword>
<feature type="region of interest" description="Disordered" evidence="6">
    <location>
        <begin position="43"/>
        <end position="125"/>
    </location>
</feature>
<evidence type="ECO:0000259" key="7">
    <source>
        <dbReference type="PROSITE" id="PS50023"/>
    </source>
</evidence>
<dbReference type="EMBL" id="LN483249">
    <property type="protein sequence ID" value="CDZ97640.1"/>
    <property type="molecule type" value="Genomic_DNA"/>
</dbReference>
<keyword evidence="2" id="KW-0677">Repeat</keyword>
<feature type="region of interest" description="Disordered" evidence="6">
    <location>
        <begin position="597"/>
        <end position="692"/>
    </location>
</feature>
<dbReference type="PANTHER" id="PTHR24205:SF16">
    <property type="entry name" value="GH01042P-RELATED"/>
    <property type="match status" value="1"/>
</dbReference>
<dbReference type="InterPro" id="IPR001781">
    <property type="entry name" value="Znf_LIM"/>
</dbReference>
<evidence type="ECO:0000256" key="5">
    <source>
        <dbReference type="PROSITE-ProRule" id="PRU00125"/>
    </source>
</evidence>
<dbReference type="AlphaFoldDB" id="A0A0F7SGY2"/>
<protein>
    <submittedName>
        <fullName evidence="8">Zinc finger, LIM-type</fullName>
    </submittedName>
</protein>
<evidence type="ECO:0000256" key="6">
    <source>
        <dbReference type="SAM" id="MobiDB-lite"/>
    </source>
</evidence>
<proteinExistence type="predicted"/>
<dbReference type="GO" id="GO:0030695">
    <property type="term" value="F:GTPase regulator activity"/>
    <property type="evidence" value="ECO:0007669"/>
    <property type="project" value="UniProtKB-ARBA"/>
</dbReference>
<dbReference type="PROSITE" id="PS50023">
    <property type="entry name" value="LIM_DOMAIN_2"/>
    <property type="match status" value="1"/>
</dbReference>
<dbReference type="CDD" id="cd08368">
    <property type="entry name" value="LIM"/>
    <property type="match status" value="1"/>
</dbReference>
<keyword evidence="1 5" id="KW-0479">Metal-binding</keyword>
<feature type="compositionally biased region" description="Polar residues" evidence="6">
    <location>
        <begin position="80"/>
        <end position="94"/>
    </location>
</feature>
<dbReference type="Gene3D" id="2.10.110.10">
    <property type="entry name" value="Cysteine Rich Protein"/>
    <property type="match status" value="2"/>
</dbReference>
<reference evidence="8" key="1">
    <citation type="submission" date="2014-08" db="EMBL/GenBank/DDBJ databases">
        <authorList>
            <person name="Sharma Rahul"/>
            <person name="Thines Marco"/>
        </authorList>
    </citation>
    <scope>NUCLEOTIDE SEQUENCE</scope>
</reference>
<feature type="compositionally biased region" description="Polar residues" evidence="6">
    <location>
        <begin position="104"/>
        <end position="120"/>
    </location>
</feature>
<keyword evidence="3 5" id="KW-0862">Zinc</keyword>
<feature type="compositionally biased region" description="Polar residues" evidence="6">
    <location>
        <begin position="597"/>
        <end position="606"/>
    </location>
</feature>
<sequence>MFCSVCGTILDLSHERCQSCFHKIPGLARARIESSSSLSKKDRWAQQYCTPPTASSSRRLHMSHASSSSGAISSINTSTHDNNTSSGATRLPSSTPRPPGFHRSISNVSTSSTGTASSIDDAQPLIPSLTGSSNASTASLQKVFGSVLDDRTPESAKCSVCKDLFGKLGGGGGGGRIFPLPGTDPASLDARFLCAPCYAKDYKKGDCTLCTQPVLGIINDPSIRVGNSFWHERCFQCTRCAGKATLLNIHRHPTCEQCFHLDPTFIPTAFPPGLANQPIRHSPSSNLGGYALPNSISSSSSRAILRIAPLSTSASTTADNDAYSARSWSESAPSVENLKNRFSFTPAVEQTGLSSRKFDKPNRGHGKSHSVGVAVVRDAHGELAIRKGASKDEPHGIWTPGGFKRDYQSGGKEQIGQKETRGNPDLNILPLVSNTAANIAPPRPSLNMPSAARFSSRTLHSTNITSASRSPVSLAETSVVRDEPTTPRASRFGGMTVCPGCAKSIGPMERGSVVGPARLGCNTSGEERWHQSCLSCGGGTNRGPQKPNKAKLVSPLVESDSRAGCGRPLDSGAKVDDEGGVWCRGCVNTVSRLSASKVLPSSTRSVSRLEPQPARSQPKASHQHARSEDLSRSYHGHTTTGSHAAPCSSVGLGSSARSTYRGVPSSSPSPSSTLFTHTRAGSTDPLKGHMRKDSLKYSAARVAGFRDDSWNPVAGDRPDDTGSAGGTERGDKTTFNVRAVPKNQERSFARVPVVPVIGSVCEDRGNQRQEGKIALPIVGKSGGMSILERAGVRRKV</sequence>
<accession>A0A0F7SGY2</accession>
<dbReference type="SUPFAM" id="SSF57716">
    <property type="entry name" value="Glucocorticoid receptor-like (DNA-binding domain)"/>
    <property type="match status" value="1"/>
</dbReference>
<feature type="domain" description="LIM zinc-binding" evidence="7">
    <location>
        <begin position="205"/>
        <end position="265"/>
    </location>
</feature>
<dbReference type="GO" id="GO:0046872">
    <property type="term" value="F:metal ion binding"/>
    <property type="evidence" value="ECO:0007669"/>
    <property type="project" value="UniProtKB-KW"/>
</dbReference>
<feature type="region of interest" description="Disordered" evidence="6">
    <location>
        <begin position="707"/>
        <end position="733"/>
    </location>
</feature>
<dbReference type="SMART" id="SM00132">
    <property type="entry name" value="LIM"/>
    <property type="match status" value="1"/>
</dbReference>
<organism evidence="8">
    <name type="scientific">Phaffia rhodozyma</name>
    <name type="common">Yeast</name>
    <name type="synonym">Xanthophyllomyces dendrorhous</name>
    <dbReference type="NCBI Taxonomy" id="264483"/>
    <lineage>
        <taxon>Eukaryota</taxon>
        <taxon>Fungi</taxon>
        <taxon>Dikarya</taxon>
        <taxon>Basidiomycota</taxon>
        <taxon>Agaricomycotina</taxon>
        <taxon>Tremellomycetes</taxon>
        <taxon>Cystofilobasidiales</taxon>
        <taxon>Mrakiaceae</taxon>
        <taxon>Phaffia</taxon>
    </lineage>
</organism>
<evidence type="ECO:0000313" key="8">
    <source>
        <dbReference type="EMBL" id="CDZ97640.1"/>
    </source>
</evidence>
<evidence type="ECO:0000256" key="3">
    <source>
        <dbReference type="ARBA" id="ARBA00022833"/>
    </source>
</evidence>
<evidence type="ECO:0000256" key="1">
    <source>
        <dbReference type="ARBA" id="ARBA00022723"/>
    </source>
</evidence>
<dbReference type="PANTHER" id="PTHR24205">
    <property type="entry name" value="FOUR AND A HALF LIM DOMAINS PROTEIN"/>
    <property type="match status" value="1"/>
</dbReference>
<feature type="compositionally biased region" description="Low complexity" evidence="6">
    <location>
        <begin position="63"/>
        <end position="79"/>
    </location>
</feature>
<name>A0A0F7SGY2_PHARH</name>
<evidence type="ECO:0000256" key="4">
    <source>
        <dbReference type="ARBA" id="ARBA00023038"/>
    </source>
</evidence>